<dbReference type="Proteomes" id="UP001596410">
    <property type="component" value="Unassembled WGS sequence"/>
</dbReference>
<name>A0ABW2EH90_9BACI</name>
<organism evidence="1 2">
    <name type="scientific">Halobacillus seohaensis</name>
    <dbReference type="NCBI Taxonomy" id="447421"/>
    <lineage>
        <taxon>Bacteria</taxon>
        <taxon>Bacillati</taxon>
        <taxon>Bacillota</taxon>
        <taxon>Bacilli</taxon>
        <taxon>Bacillales</taxon>
        <taxon>Bacillaceae</taxon>
        <taxon>Halobacillus</taxon>
    </lineage>
</organism>
<gene>
    <name evidence="1" type="ORF">ACFQIC_00410</name>
</gene>
<keyword evidence="2" id="KW-1185">Reference proteome</keyword>
<accession>A0ABW2EH90</accession>
<reference evidence="2" key="1">
    <citation type="journal article" date="2019" name="Int. J. Syst. Evol. Microbiol.">
        <title>The Global Catalogue of Microorganisms (GCM) 10K type strain sequencing project: providing services to taxonomists for standard genome sequencing and annotation.</title>
        <authorList>
            <consortium name="The Broad Institute Genomics Platform"/>
            <consortium name="The Broad Institute Genome Sequencing Center for Infectious Disease"/>
            <person name="Wu L."/>
            <person name="Ma J."/>
        </authorList>
    </citation>
    <scope>NUCLEOTIDE SEQUENCE [LARGE SCALE GENOMIC DNA]</scope>
    <source>
        <strain evidence="2">CGMCC 4.1621</strain>
    </source>
</reference>
<sequence length="47" mass="5966">MRQRQKISYHERVQENIKQIMKDQKLMDQIDDRIEQRHFKRNKKIPS</sequence>
<evidence type="ECO:0000313" key="2">
    <source>
        <dbReference type="Proteomes" id="UP001596410"/>
    </source>
</evidence>
<proteinExistence type="predicted"/>
<evidence type="ECO:0000313" key="1">
    <source>
        <dbReference type="EMBL" id="MFC7060331.1"/>
    </source>
</evidence>
<dbReference type="InterPro" id="IPR025004">
    <property type="entry name" value="SenN/SenS"/>
</dbReference>
<dbReference type="Pfam" id="PF13040">
    <property type="entry name" value="Fur_reg_FbpB"/>
    <property type="match status" value="1"/>
</dbReference>
<dbReference type="RefSeq" id="WP_204706182.1">
    <property type="nucleotide sequence ID" value="NZ_JBHSZV010000004.1"/>
</dbReference>
<dbReference type="EMBL" id="JBHSZV010000004">
    <property type="protein sequence ID" value="MFC7060331.1"/>
    <property type="molecule type" value="Genomic_DNA"/>
</dbReference>
<comment type="caution">
    <text evidence="1">The sequence shown here is derived from an EMBL/GenBank/DDBJ whole genome shotgun (WGS) entry which is preliminary data.</text>
</comment>
<protein>
    <submittedName>
        <fullName evidence="1">FbpB family small basic protein</fullName>
    </submittedName>
</protein>